<keyword evidence="4" id="KW-1185">Reference proteome</keyword>
<dbReference type="AlphaFoldDB" id="A0A9P9BLA2"/>
<name>A0A9P9BLA2_9PEZI</name>
<comment type="caution">
    <text evidence="3">The sequence shown here is derived from an EMBL/GenBank/DDBJ whole genome shotgun (WGS) entry which is preliminary data.</text>
</comment>
<keyword evidence="2" id="KW-0732">Signal</keyword>
<feature type="signal peptide" evidence="2">
    <location>
        <begin position="1"/>
        <end position="30"/>
    </location>
</feature>
<gene>
    <name evidence="3" type="ORF">B0I36DRAFT_352897</name>
</gene>
<evidence type="ECO:0000256" key="1">
    <source>
        <dbReference type="SAM" id="MobiDB-lite"/>
    </source>
</evidence>
<accession>A0A9P9BLA2</accession>
<dbReference type="OrthoDB" id="10325561at2759"/>
<dbReference type="Proteomes" id="UP000756346">
    <property type="component" value="Unassembled WGS sequence"/>
</dbReference>
<sequence length="344" mass="36746">MLWRNQSGCGMLAAWIAALWLTILLPASHAAPDYANINPDPDAWGVVPVPGFRLDRQYPGLSNETNSTDGTTRWELDLRINRNAPKTSSGAGAGTTNVTRVTVQLRPPAPGQPGAVLDNQTGNWSIDDPRATDSWKLIIVSFAMGSLDQLKAVEDGNDKQRGSCPTSVMSEQCARDIRESMATNSGIKAGNGFLACPNRRMLNRLTGILYKTNRLPSAVSMNDRFNETTTYFNEITREELENAYDVWGSVTHPFALVWAHSNTTAQGEALDDDHVVLACVKVDSTAPGVPMPQAVAQQPGAGEPAAGEPAAGEPGAGATLKGSSGWRMLGGMVLAGLITKEIVF</sequence>
<feature type="chain" id="PRO_5040213447" evidence="2">
    <location>
        <begin position="31"/>
        <end position="344"/>
    </location>
</feature>
<dbReference type="GeneID" id="70186709"/>
<organism evidence="3 4">
    <name type="scientific">Microdochium trichocladiopsis</name>
    <dbReference type="NCBI Taxonomy" id="1682393"/>
    <lineage>
        <taxon>Eukaryota</taxon>
        <taxon>Fungi</taxon>
        <taxon>Dikarya</taxon>
        <taxon>Ascomycota</taxon>
        <taxon>Pezizomycotina</taxon>
        <taxon>Sordariomycetes</taxon>
        <taxon>Xylariomycetidae</taxon>
        <taxon>Xylariales</taxon>
        <taxon>Microdochiaceae</taxon>
        <taxon>Microdochium</taxon>
    </lineage>
</organism>
<feature type="compositionally biased region" description="Low complexity" evidence="1">
    <location>
        <begin position="288"/>
        <end position="318"/>
    </location>
</feature>
<protein>
    <submittedName>
        <fullName evidence="3">Uncharacterized protein</fullName>
    </submittedName>
</protein>
<evidence type="ECO:0000313" key="4">
    <source>
        <dbReference type="Proteomes" id="UP000756346"/>
    </source>
</evidence>
<evidence type="ECO:0000256" key="2">
    <source>
        <dbReference type="SAM" id="SignalP"/>
    </source>
</evidence>
<evidence type="ECO:0000313" key="3">
    <source>
        <dbReference type="EMBL" id="KAH7024684.1"/>
    </source>
</evidence>
<dbReference type="EMBL" id="JAGTJQ010000009">
    <property type="protein sequence ID" value="KAH7024684.1"/>
    <property type="molecule type" value="Genomic_DNA"/>
</dbReference>
<proteinExistence type="predicted"/>
<feature type="region of interest" description="Disordered" evidence="1">
    <location>
        <begin position="288"/>
        <end position="319"/>
    </location>
</feature>
<reference evidence="3" key="1">
    <citation type="journal article" date="2021" name="Nat. Commun.">
        <title>Genetic determinants of endophytism in the Arabidopsis root mycobiome.</title>
        <authorList>
            <person name="Mesny F."/>
            <person name="Miyauchi S."/>
            <person name="Thiergart T."/>
            <person name="Pickel B."/>
            <person name="Atanasova L."/>
            <person name="Karlsson M."/>
            <person name="Huettel B."/>
            <person name="Barry K.W."/>
            <person name="Haridas S."/>
            <person name="Chen C."/>
            <person name="Bauer D."/>
            <person name="Andreopoulos W."/>
            <person name="Pangilinan J."/>
            <person name="LaButti K."/>
            <person name="Riley R."/>
            <person name="Lipzen A."/>
            <person name="Clum A."/>
            <person name="Drula E."/>
            <person name="Henrissat B."/>
            <person name="Kohler A."/>
            <person name="Grigoriev I.V."/>
            <person name="Martin F.M."/>
            <person name="Hacquard S."/>
        </authorList>
    </citation>
    <scope>NUCLEOTIDE SEQUENCE</scope>
    <source>
        <strain evidence="3">MPI-CAGE-CH-0230</strain>
    </source>
</reference>
<dbReference type="RefSeq" id="XP_046008232.1">
    <property type="nucleotide sequence ID" value="XM_046157163.1"/>
</dbReference>